<dbReference type="Proteomes" id="UP001499895">
    <property type="component" value="Unassembled WGS sequence"/>
</dbReference>
<dbReference type="Pfam" id="PF26056">
    <property type="entry name" value="DUF8017"/>
    <property type="match status" value="1"/>
</dbReference>
<evidence type="ECO:0000259" key="3">
    <source>
        <dbReference type="Pfam" id="PF26056"/>
    </source>
</evidence>
<organism evidence="4 5">
    <name type="scientific">Streptomyces stramineus</name>
    <dbReference type="NCBI Taxonomy" id="173861"/>
    <lineage>
        <taxon>Bacteria</taxon>
        <taxon>Bacillati</taxon>
        <taxon>Actinomycetota</taxon>
        <taxon>Actinomycetes</taxon>
        <taxon>Kitasatosporales</taxon>
        <taxon>Streptomycetaceae</taxon>
        <taxon>Streptomyces</taxon>
    </lineage>
</organism>
<feature type="compositionally biased region" description="Pro residues" evidence="1">
    <location>
        <begin position="68"/>
        <end position="77"/>
    </location>
</feature>
<dbReference type="InterPro" id="IPR058330">
    <property type="entry name" value="DUF8017"/>
</dbReference>
<comment type="caution">
    <text evidence="4">The sequence shown here is derived from an EMBL/GenBank/DDBJ whole genome shotgun (WGS) entry which is preliminary data.</text>
</comment>
<keyword evidence="2" id="KW-0812">Transmembrane</keyword>
<evidence type="ECO:0000313" key="5">
    <source>
        <dbReference type="Proteomes" id="UP001499895"/>
    </source>
</evidence>
<feature type="region of interest" description="Disordered" evidence="1">
    <location>
        <begin position="113"/>
        <end position="147"/>
    </location>
</feature>
<protein>
    <recommendedName>
        <fullName evidence="3">DUF8017 domain-containing protein</fullName>
    </recommendedName>
</protein>
<name>A0ABP3JW83_9ACTN</name>
<accession>A0ABP3JW83</accession>
<keyword evidence="2" id="KW-0472">Membrane</keyword>
<keyword evidence="2" id="KW-1133">Transmembrane helix</keyword>
<keyword evidence="5" id="KW-1185">Reference proteome</keyword>
<gene>
    <name evidence="4" type="ORF">GCM10009544_30100</name>
</gene>
<feature type="compositionally biased region" description="Low complexity" evidence="1">
    <location>
        <begin position="1"/>
        <end position="19"/>
    </location>
</feature>
<proteinExistence type="predicted"/>
<sequence length="339" mass="35545">MWPGQQPPGGEQNPQDQNPYRTPAPQPGSQEPNPYQQPGYAQPGFGAPNPYQQPGGPGQPGSPQWPAAAPPGGPQPPQDKSKRTAVIAIGAALAVVAAAVVTGVVVLKDDDKENVAKDDPKPSSSASASPAPSASGSQEPLDNPRGNVEIKPVIAGWKVVTNNKRLNAFDVPPEWNVSAPGMSFSITEEGDKSLTPKGIAMSGTAFFNEDRCEKNTNPVAAGTKGAQGAKSEADAAENEALNWVFYAFDQKKTGKFNYSKAKEFKSDHGLTGYSSSATVTGIGKKTRCATAGKAFTVTYKDIKGDLATWSLYSATGTEDEVPDATIKKIMSSLRPLKSS</sequence>
<evidence type="ECO:0000256" key="2">
    <source>
        <dbReference type="SAM" id="Phobius"/>
    </source>
</evidence>
<dbReference type="EMBL" id="BAAAHB010000028">
    <property type="protein sequence ID" value="GAA0465765.1"/>
    <property type="molecule type" value="Genomic_DNA"/>
</dbReference>
<dbReference type="RefSeq" id="WP_344090465.1">
    <property type="nucleotide sequence ID" value="NZ_BAAAHB010000028.1"/>
</dbReference>
<feature type="transmembrane region" description="Helical" evidence="2">
    <location>
        <begin position="85"/>
        <end position="107"/>
    </location>
</feature>
<feature type="compositionally biased region" description="Low complexity" evidence="1">
    <location>
        <begin position="122"/>
        <end position="135"/>
    </location>
</feature>
<evidence type="ECO:0000313" key="4">
    <source>
        <dbReference type="EMBL" id="GAA0465765.1"/>
    </source>
</evidence>
<feature type="domain" description="DUF8017" evidence="3">
    <location>
        <begin position="151"/>
        <end position="337"/>
    </location>
</feature>
<feature type="region of interest" description="Disordered" evidence="1">
    <location>
        <begin position="1"/>
        <end position="83"/>
    </location>
</feature>
<evidence type="ECO:0000256" key="1">
    <source>
        <dbReference type="SAM" id="MobiDB-lite"/>
    </source>
</evidence>
<reference evidence="5" key="1">
    <citation type="journal article" date="2019" name="Int. J. Syst. Evol. Microbiol.">
        <title>The Global Catalogue of Microorganisms (GCM) 10K type strain sequencing project: providing services to taxonomists for standard genome sequencing and annotation.</title>
        <authorList>
            <consortium name="The Broad Institute Genomics Platform"/>
            <consortium name="The Broad Institute Genome Sequencing Center for Infectious Disease"/>
            <person name="Wu L."/>
            <person name="Ma J."/>
        </authorList>
    </citation>
    <scope>NUCLEOTIDE SEQUENCE [LARGE SCALE GENOMIC DNA]</scope>
    <source>
        <strain evidence="5">JCM 10649</strain>
    </source>
</reference>
<feature type="compositionally biased region" description="Polar residues" evidence="1">
    <location>
        <begin position="27"/>
        <end position="36"/>
    </location>
</feature>